<reference evidence="3 4" key="1">
    <citation type="submission" date="2020-07" db="EMBL/GenBank/DDBJ databases">
        <title>Sequencing the genomes of 1000 actinobacteria strains.</title>
        <authorList>
            <person name="Klenk H.-P."/>
        </authorList>
    </citation>
    <scope>NUCLEOTIDE SEQUENCE [LARGE SCALE GENOMIC DNA]</scope>
    <source>
        <strain evidence="3 4">DSM 24723</strain>
    </source>
</reference>
<organism evidence="3 4">
    <name type="scientific">Janibacter alkaliphilus</name>
    <dbReference type="NCBI Taxonomy" id="1069963"/>
    <lineage>
        <taxon>Bacteria</taxon>
        <taxon>Bacillati</taxon>
        <taxon>Actinomycetota</taxon>
        <taxon>Actinomycetes</taxon>
        <taxon>Micrococcales</taxon>
        <taxon>Intrasporangiaceae</taxon>
        <taxon>Janibacter</taxon>
    </lineage>
</organism>
<name>A0A852X3T6_9MICO</name>
<feature type="region of interest" description="Disordered" evidence="1">
    <location>
        <begin position="1"/>
        <end position="30"/>
    </location>
</feature>
<evidence type="ECO:0008006" key="5">
    <source>
        <dbReference type="Google" id="ProtNLM"/>
    </source>
</evidence>
<feature type="transmembrane region" description="Helical" evidence="2">
    <location>
        <begin position="91"/>
        <end position="109"/>
    </location>
</feature>
<feature type="compositionally biased region" description="Basic and acidic residues" evidence="1">
    <location>
        <begin position="21"/>
        <end position="30"/>
    </location>
</feature>
<sequence length="127" mass="13829">MSGAQRGQPPARVRVTRTRRAATDRHRPLREEVDAQSALGTAYVVSLMRAQRRLSLRLVLALGTLLLVAPLLVLLVPAAGRLTVLSVPLPWLVLGVLVYPAVIAAAAWFTRSSERLEGDFARVVDRG</sequence>
<feature type="transmembrane region" description="Helical" evidence="2">
    <location>
        <begin position="58"/>
        <end position="79"/>
    </location>
</feature>
<keyword evidence="2" id="KW-0812">Transmembrane</keyword>
<proteinExistence type="predicted"/>
<evidence type="ECO:0000313" key="3">
    <source>
        <dbReference type="EMBL" id="NYG35990.1"/>
    </source>
</evidence>
<keyword evidence="2" id="KW-0472">Membrane</keyword>
<evidence type="ECO:0000256" key="1">
    <source>
        <dbReference type="SAM" id="MobiDB-lite"/>
    </source>
</evidence>
<dbReference type="RefSeq" id="WP_179461568.1">
    <property type="nucleotide sequence ID" value="NZ_JACBZX010000001.1"/>
</dbReference>
<comment type="caution">
    <text evidence="3">The sequence shown here is derived from an EMBL/GenBank/DDBJ whole genome shotgun (WGS) entry which is preliminary data.</text>
</comment>
<accession>A0A852X3T6</accession>
<keyword evidence="2" id="KW-1133">Transmembrane helix</keyword>
<dbReference type="EMBL" id="JACBZX010000001">
    <property type="protein sequence ID" value="NYG35990.1"/>
    <property type="molecule type" value="Genomic_DNA"/>
</dbReference>
<evidence type="ECO:0000256" key="2">
    <source>
        <dbReference type="SAM" id="Phobius"/>
    </source>
</evidence>
<keyword evidence="4" id="KW-1185">Reference proteome</keyword>
<dbReference type="Proteomes" id="UP000592181">
    <property type="component" value="Unassembled WGS sequence"/>
</dbReference>
<protein>
    <recommendedName>
        <fullName evidence="5">DUF485 domain-containing protein</fullName>
    </recommendedName>
</protein>
<evidence type="ECO:0000313" key="4">
    <source>
        <dbReference type="Proteomes" id="UP000592181"/>
    </source>
</evidence>
<gene>
    <name evidence="3" type="ORF">BJY28_000459</name>
</gene>
<dbReference type="AlphaFoldDB" id="A0A852X3T6"/>